<dbReference type="GO" id="GO:0016787">
    <property type="term" value="F:hydrolase activity"/>
    <property type="evidence" value="ECO:0007669"/>
    <property type="project" value="UniProtKB-KW"/>
</dbReference>
<evidence type="ECO:0000313" key="1">
    <source>
        <dbReference type="EMBL" id="MFD2661697.1"/>
    </source>
</evidence>
<comment type="caution">
    <text evidence="1">The sequence shown here is derived from an EMBL/GenBank/DDBJ whole genome shotgun (WGS) entry which is preliminary data.</text>
</comment>
<evidence type="ECO:0000313" key="2">
    <source>
        <dbReference type="Proteomes" id="UP001597493"/>
    </source>
</evidence>
<dbReference type="SUPFAM" id="SSF56784">
    <property type="entry name" value="HAD-like"/>
    <property type="match status" value="1"/>
</dbReference>
<dbReference type="EC" id="3.1.3.-" evidence="1"/>
<sequence>MGKQFDLIALDVDGTLLTDDHRLTADTKDAVREAAAGGTEIVLCTGRGPSGALPVMEELGLSGTLIVHNGAATIDSVRRTVLHEYAIDPLYLEPYLIYSRNNGIHFDFNTAFEMMVEGMTPEAEEMYSRFYAQPKLLAPGSPVPEGLLKFTVFGSKEEMDRVEADWRGWTPHLQSIRSGDFFIDVQHAEASKGAALKQLARARGIDRTRVLAIGNYYNDIDMLTFAGLGLAMGNSPERVKEAADAVIGSNEEDGVAAALRQYA</sequence>
<dbReference type="NCBIfam" id="TIGR00099">
    <property type="entry name" value="Cof-subfamily"/>
    <property type="match status" value="1"/>
</dbReference>
<keyword evidence="2" id="KW-1185">Reference proteome</keyword>
<dbReference type="SFLD" id="SFLDG01140">
    <property type="entry name" value="C2.B:_Phosphomannomutase_and_P"/>
    <property type="match status" value="1"/>
</dbReference>
<protein>
    <submittedName>
        <fullName evidence="1">Cof-type HAD-IIB family hydrolase</fullName>
        <ecNumber evidence="1">3.1.3.-</ecNumber>
    </submittedName>
</protein>
<dbReference type="EMBL" id="JBHUMY010000016">
    <property type="protein sequence ID" value="MFD2661697.1"/>
    <property type="molecule type" value="Genomic_DNA"/>
</dbReference>
<organism evidence="1 2">
    <name type="scientific">Paenibacillus thailandensis</name>
    <dbReference type="NCBI Taxonomy" id="393250"/>
    <lineage>
        <taxon>Bacteria</taxon>
        <taxon>Bacillati</taxon>
        <taxon>Bacillota</taxon>
        <taxon>Bacilli</taxon>
        <taxon>Bacillales</taxon>
        <taxon>Paenibacillaceae</taxon>
        <taxon>Paenibacillus</taxon>
    </lineage>
</organism>
<dbReference type="Pfam" id="PF08282">
    <property type="entry name" value="Hydrolase_3"/>
    <property type="match status" value="1"/>
</dbReference>
<dbReference type="Gene3D" id="3.30.1240.10">
    <property type="match status" value="1"/>
</dbReference>
<dbReference type="PROSITE" id="PS01228">
    <property type="entry name" value="COF_1"/>
    <property type="match status" value="1"/>
</dbReference>
<dbReference type="InterPro" id="IPR023214">
    <property type="entry name" value="HAD_sf"/>
</dbReference>
<accession>A0ABW5QZU8</accession>
<dbReference type="Gene3D" id="3.40.50.1000">
    <property type="entry name" value="HAD superfamily/HAD-like"/>
    <property type="match status" value="1"/>
</dbReference>
<dbReference type="PANTHER" id="PTHR10000">
    <property type="entry name" value="PHOSPHOSERINE PHOSPHATASE"/>
    <property type="match status" value="1"/>
</dbReference>
<keyword evidence="1" id="KW-0378">Hydrolase</keyword>
<name>A0ABW5QZU8_9BACL</name>
<dbReference type="PANTHER" id="PTHR10000:SF8">
    <property type="entry name" value="HAD SUPERFAMILY HYDROLASE-LIKE, TYPE 3"/>
    <property type="match status" value="1"/>
</dbReference>
<dbReference type="Proteomes" id="UP001597493">
    <property type="component" value="Unassembled WGS sequence"/>
</dbReference>
<reference evidence="2" key="1">
    <citation type="journal article" date="2019" name="Int. J. Syst. Evol. Microbiol.">
        <title>The Global Catalogue of Microorganisms (GCM) 10K type strain sequencing project: providing services to taxonomists for standard genome sequencing and annotation.</title>
        <authorList>
            <consortium name="The Broad Institute Genomics Platform"/>
            <consortium name="The Broad Institute Genome Sequencing Center for Infectious Disease"/>
            <person name="Wu L."/>
            <person name="Ma J."/>
        </authorList>
    </citation>
    <scope>NUCLEOTIDE SEQUENCE [LARGE SCALE GENOMIC DNA]</scope>
    <source>
        <strain evidence="2">TISTR 1827</strain>
    </source>
</reference>
<dbReference type="InterPro" id="IPR036412">
    <property type="entry name" value="HAD-like_sf"/>
</dbReference>
<dbReference type="NCBIfam" id="TIGR01484">
    <property type="entry name" value="HAD-SF-IIB"/>
    <property type="match status" value="1"/>
</dbReference>
<dbReference type="SFLD" id="SFLDS00003">
    <property type="entry name" value="Haloacid_Dehalogenase"/>
    <property type="match status" value="1"/>
</dbReference>
<proteinExistence type="predicted"/>
<dbReference type="InterPro" id="IPR006379">
    <property type="entry name" value="HAD-SF_hydro_IIB"/>
</dbReference>
<dbReference type="InterPro" id="IPR000150">
    <property type="entry name" value="Cof"/>
</dbReference>
<gene>
    <name evidence="1" type="ORF">ACFSW5_15695</name>
</gene>
<dbReference type="RefSeq" id="WP_379274879.1">
    <property type="nucleotide sequence ID" value="NZ_JBHUGT010000012.1"/>
</dbReference>
<dbReference type="CDD" id="cd07516">
    <property type="entry name" value="HAD_Pase"/>
    <property type="match status" value="1"/>
</dbReference>